<evidence type="ECO:0000313" key="9">
    <source>
        <dbReference type="EMBL" id="KIM66920.1"/>
    </source>
</evidence>
<evidence type="ECO:0000256" key="6">
    <source>
        <dbReference type="SAM" id="MobiDB-lite"/>
    </source>
</evidence>
<feature type="transmembrane region" description="Helical" evidence="7">
    <location>
        <begin position="117"/>
        <end position="139"/>
    </location>
</feature>
<feature type="compositionally biased region" description="Polar residues" evidence="6">
    <location>
        <begin position="16"/>
        <end position="34"/>
    </location>
</feature>
<dbReference type="PANTHER" id="PTHR34187">
    <property type="entry name" value="FGR18P"/>
    <property type="match status" value="1"/>
</dbReference>
<evidence type="ECO:0000256" key="4">
    <source>
        <dbReference type="ARBA" id="ARBA00022989"/>
    </source>
</evidence>
<evidence type="ECO:0000256" key="2">
    <source>
        <dbReference type="ARBA" id="ARBA00022475"/>
    </source>
</evidence>
<evidence type="ECO:0000256" key="3">
    <source>
        <dbReference type="ARBA" id="ARBA00022692"/>
    </source>
</evidence>
<organism evidence="9 10">
    <name type="scientific">Scleroderma citrinum Foug A</name>
    <dbReference type="NCBI Taxonomy" id="1036808"/>
    <lineage>
        <taxon>Eukaryota</taxon>
        <taxon>Fungi</taxon>
        <taxon>Dikarya</taxon>
        <taxon>Basidiomycota</taxon>
        <taxon>Agaricomycotina</taxon>
        <taxon>Agaricomycetes</taxon>
        <taxon>Agaricomycetidae</taxon>
        <taxon>Boletales</taxon>
        <taxon>Sclerodermatineae</taxon>
        <taxon>Sclerodermataceae</taxon>
        <taxon>Scleroderma</taxon>
    </lineage>
</organism>
<keyword evidence="5 7" id="KW-0472">Membrane</keyword>
<reference evidence="9 10" key="1">
    <citation type="submission" date="2014-04" db="EMBL/GenBank/DDBJ databases">
        <authorList>
            <consortium name="DOE Joint Genome Institute"/>
            <person name="Kuo A."/>
            <person name="Kohler A."/>
            <person name="Nagy L.G."/>
            <person name="Floudas D."/>
            <person name="Copeland A."/>
            <person name="Barry K.W."/>
            <person name="Cichocki N."/>
            <person name="Veneault-Fourrey C."/>
            <person name="LaButti K."/>
            <person name="Lindquist E.A."/>
            <person name="Lipzen A."/>
            <person name="Lundell T."/>
            <person name="Morin E."/>
            <person name="Murat C."/>
            <person name="Sun H."/>
            <person name="Tunlid A."/>
            <person name="Henrissat B."/>
            <person name="Grigoriev I.V."/>
            <person name="Hibbett D.S."/>
            <person name="Martin F."/>
            <person name="Nordberg H.P."/>
            <person name="Cantor M.N."/>
            <person name="Hua S.X."/>
        </authorList>
    </citation>
    <scope>NUCLEOTIDE SEQUENCE [LARGE SCALE GENOMIC DNA]</scope>
    <source>
        <strain evidence="9 10">Foug A</strain>
    </source>
</reference>
<sequence>MSTLASREAEKIAASASLQNGAEHPTTTHTSSDQIPDLEPLSAPHSEGHSTHYDGWPTNFGPPPPLSLEHLSQHSRHCTRSGFTQRFRDASSSLKLSLVLENKGNVARDHLASERTYLAYVRTSLACASAGIALVQLFSLASSSSSGTPLLNAQKYARPLGATVVLFGIAILFLGLARYFTVQAAMLRGYFPVARNTITMLSIALVLLVSVALGILLADTGGS</sequence>
<dbReference type="HOGENOM" id="CLU_053359_3_1_1"/>
<dbReference type="InterPro" id="IPR003807">
    <property type="entry name" value="DUF202"/>
</dbReference>
<proteinExistence type="predicted"/>
<dbReference type="EMBL" id="KN822015">
    <property type="protein sequence ID" value="KIM66920.1"/>
    <property type="molecule type" value="Genomic_DNA"/>
</dbReference>
<dbReference type="Proteomes" id="UP000053989">
    <property type="component" value="Unassembled WGS sequence"/>
</dbReference>
<evidence type="ECO:0000313" key="10">
    <source>
        <dbReference type="Proteomes" id="UP000053989"/>
    </source>
</evidence>
<feature type="transmembrane region" description="Helical" evidence="7">
    <location>
        <begin position="159"/>
        <end position="177"/>
    </location>
</feature>
<feature type="transmembrane region" description="Helical" evidence="7">
    <location>
        <begin position="198"/>
        <end position="218"/>
    </location>
</feature>
<dbReference type="OrthoDB" id="199599at2759"/>
<evidence type="ECO:0000256" key="5">
    <source>
        <dbReference type="ARBA" id="ARBA00023136"/>
    </source>
</evidence>
<comment type="subcellular location">
    <subcellularLocation>
        <location evidence="1">Cell membrane</location>
        <topology evidence="1">Multi-pass membrane protein</topology>
    </subcellularLocation>
</comment>
<name>A0A0C3E263_9AGAM</name>
<dbReference type="InParanoid" id="A0A0C3E263"/>
<dbReference type="Pfam" id="PF02656">
    <property type="entry name" value="DUF202"/>
    <property type="match status" value="1"/>
</dbReference>
<keyword evidence="4 7" id="KW-1133">Transmembrane helix</keyword>
<dbReference type="AlphaFoldDB" id="A0A0C3E263"/>
<keyword evidence="3 7" id="KW-0812">Transmembrane</keyword>
<feature type="region of interest" description="Disordered" evidence="6">
    <location>
        <begin position="1"/>
        <end position="61"/>
    </location>
</feature>
<reference evidence="10" key="2">
    <citation type="submission" date="2015-01" db="EMBL/GenBank/DDBJ databases">
        <title>Evolutionary Origins and Diversification of the Mycorrhizal Mutualists.</title>
        <authorList>
            <consortium name="DOE Joint Genome Institute"/>
            <consortium name="Mycorrhizal Genomics Consortium"/>
            <person name="Kohler A."/>
            <person name="Kuo A."/>
            <person name="Nagy L.G."/>
            <person name="Floudas D."/>
            <person name="Copeland A."/>
            <person name="Barry K.W."/>
            <person name="Cichocki N."/>
            <person name="Veneault-Fourrey C."/>
            <person name="LaButti K."/>
            <person name="Lindquist E.A."/>
            <person name="Lipzen A."/>
            <person name="Lundell T."/>
            <person name="Morin E."/>
            <person name="Murat C."/>
            <person name="Riley R."/>
            <person name="Ohm R."/>
            <person name="Sun H."/>
            <person name="Tunlid A."/>
            <person name="Henrissat B."/>
            <person name="Grigoriev I.V."/>
            <person name="Hibbett D.S."/>
            <person name="Martin F."/>
        </authorList>
    </citation>
    <scope>NUCLEOTIDE SEQUENCE [LARGE SCALE GENOMIC DNA]</scope>
    <source>
        <strain evidence="10">Foug A</strain>
    </source>
</reference>
<feature type="domain" description="DUF202" evidence="8">
    <location>
        <begin position="108"/>
        <end position="184"/>
    </location>
</feature>
<accession>A0A0C3E263</accession>
<dbReference type="InterPro" id="IPR052053">
    <property type="entry name" value="IM_YidH-like"/>
</dbReference>
<evidence type="ECO:0000259" key="8">
    <source>
        <dbReference type="Pfam" id="PF02656"/>
    </source>
</evidence>
<gene>
    <name evidence="9" type="ORF">SCLCIDRAFT_1210981</name>
</gene>
<keyword evidence="2" id="KW-1003">Cell membrane</keyword>
<keyword evidence="10" id="KW-1185">Reference proteome</keyword>
<protein>
    <recommendedName>
        <fullName evidence="8">DUF202 domain-containing protein</fullName>
    </recommendedName>
</protein>
<dbReference type="GO" id="GO:0005886">
    <property type="term" value="C:plasma membrane"/>
    <property type="evidence" value="ECO:0007669"/>
    <property type="project" value="UniProtKB-SubCell"/>
</dbReference>
<evidence type="ECO:0000256" key="1">
    <source>
        <dbReference type="ARBA" id="ARBA00004651"/>
    </source>
</evidence>
<dbReference type="PANTHER" id="PTHR34187:SF2">
    <property type="entry name" value="DUF202 DOMAIN-CONTAINING PROTEIN"/>
    <property type="match status" value="1"/>
</dbReference>
<evidence type="ECO:0000256" key="7">
    <source>
        <dbReference type="SAM" id="Phobius"/>
    </source>
</evidence>